<feature type="transmembrane region" description="Helical" evidence="1">
    <location>
        <begin position="12"/>
        <end position="31"/>
    </location>
</feature>
<evidence type="ECO:0008006" key="4">
    <source>
        <dbReference type="Google" id="ProtNLM"/>
    </source>
</evidence>
<feature type="transmembrane region" description="Helical" evidence="1">
    <location>
        <begin position="114"/>
        <end position="135"/>
    </location>
</feature>
<dbReference type="RefSeq" id="WP_140997985.1">
    <property type="nucleotide sequence ID" value="NZ_VDCZ01000007.1"/>
</dbReference>
<proteinExistence type="predicted"/>
<evidence type="ECO:0000256" key="1">
    <source>
        <dbReference type="SAM" id="Phobius"/>
    </source>
</evidence>
<dbReference type="AlphaFoldDB" id="A0A6I4ISH4"/>
<keyword evidence="1" id="KW-0812">Transmembrane</keyword>
<feature type="transmembrane region" description="Helical" evidence="1">
    <location>
        <begin position="80"/>
        <end position="102"/>
    </location>
</feature>
<protein>
    <recommendedName>
        <fullName evidence="4">DUF1449 domain-containing protein</fullName>
    </recommendedName>
</protein>
<organism evidence="2 3">
    <name type="scientific">Flavobacterium profundi</name>
    <dbReference type="NCBI Taxonomy" id="1774945"/>
    <lineage>
        <taxon>Bacteria</taxon>
        <taxon>Pseudomonadati</taxon>
        <taxon>Bacteroidota</taxon>
        <taxon>Flavobacteriia</taxon>
        <taxon>Flavobacteriales</taxon>
        <taxon>Flavobacteriaceae</taxon>
        <taxon>Flavobacterium</taxon>
    </lineage>
</organism>
<dbReference type="InterPro" id="IPR012340">
    <property type="entry name" value="NA-bd_OB-fold"/>
</dbReference>
<evidence type="ECO:0000313" key="3">
    <source>
        <dbReference type="Proteomes" id="UP000431264"/>
    </source>
</evidence>
<dbReference type="OrthoDB" id="996420at2"/>
<dbReference type="EMBL" id="WQLW01000007">
    <property type="protein sequence ID" value="MVO09606.1"/>
    <property type="molecule type" value="Genomic_DNA"/>
</dbReference>
<keyword evidence="1" id="KW-0472">Membrane</keyword>
<sequence length="222" mass="25576">MSFEELIKVSFNPANSILSILLILSVLYWVFTIISGVGDFDVDFDTDFNADIDVDADIDTPDGMVEVPHDPSSFIQFLKFLNLDIIPITFFLTLVLLFTWLINVNISYLIPLPYWMYFITILPAFIVSLFLTKYISLPLKPIFKEINHKGEEAYDYLGRIGRLKSTIDKDRIGMIEIIINKDPIKLLVKSKDGSLLKEGENVCIVDENPDKKFYWVEKSYEI</sequence>
<reference evidence="3" key="1">
    <citation type="submission" date="2019-05" db="EMBL/GenBank/DDBJ databases">
        <title>Flavobacterium profundi sp. nov., isolated from a deep-sea seamount.</title>
        <authorList>
            <person name="Zhang D.-C."/>
        </authorList>
    </citation>
    <scope>NUCLEOTIDE SEQUENCE [LARGE SCALE GENOMIC DNA]</scope>
    <source>
        <strain evidence="3">TP390</strain>
    </source>
</reference>
<gene>
    <name evidence="2" type="ORF">GOQ30_10585</name>
</gene>
<name>A0A6I4ISH4_9FLAO</name>
<keyword evidence="3" id="KW-1185">Reference proteome</keyword>
<comment type="caution">
    <text evidence="2">The sequence shown here is derived from an EMBL/GenBank/DDBJ whole genome shotgun (WGS) entry which is preliminary data.</text>
</comment>
<keyword evidence="1" id="KW-1133">Transmembrane helix</keyword>
<dbReference type="Gene3D" id="2.40.50.140">
    <property type="entry name" value="Nucleic acid-binding proteins"/>
    <property type="match status" value="1"/>
</dbReference>
<accession>A0A6I4ISH4</accession>
<dbReference type="Proteomes" id="UP000431264">
    <property type="component" value="Unassembled WGS sequence"/>
</dbReference>
<evidence type="ECO:0000313" key="2">
    <source>
        <dbReference type="EMBL" id="MVO09606.1"/>
    </source>
</evidence>